<dbReference type="AlphaFoldDB" id="A0A8K1CDI8"/>
<dbReference type="InterPro" id="IPR003018">
    <property type="entry name" value="GAF"/>
</dbReference>
<dbReference type="CDD" id="cd15745">
    <property type="entry name" value="FYVE_RUFY4"/>
    <property type="match status" value="1"/>
</dbReference>
<comment type="caution">
    <text evidence="6">The sequence shown here is derived from an EMBL/GenBank/DDBJ whole genome shotgun (WGS) entry which is preliminary data.</text>
</comment>
<evidence type="ECO:0000256" key="2">
    <source>
        <dbReference type="ARBA" id="ARBA00022771"/>
    </source>
</evidence>
<dbReference type="SMART" id="SM00064">
    <property type="entry name" value="FYVE"/>
    <property type="match status" value="1"/>
</dbReference>
<keyword evidence="7" id="KW-1185">Reference proteome</keyword>
<evidence type="ECO:0000259" key="5">
    <source>
        <dbReference type="PROSITE" id="PS50178"/>
    </source>
</evidence>
<dbReference type="GO" id="GO:0008270">
    <property type="term" value="F:zinc ion binding"/>
    <property type="evidence" value="ECO:0007669"/>
    <property type="project" value="UniProtKB-KW"/>
</dbReference>
<gene>
    <name evidence="6" type="ORF">Poli38472_013643</name>
</gene>
<accession>A0A8K1CDI8</accession>
<dbReference type="SUPFAM" id="SSF57903">
    <property type="entry name" value="FYVE/PHD zinc finger"/>
    <property type="match status" value="1"/>
</dbReference>
<dbReference type="PANTHER" id="PTHR43102">
    <property type="entry name" value="SLR1143 PROTEIN"/>
    <property type="match status" value="1"/>
</dbReference>
<name>A0A8K1CDI8_PYTOL</name>
<proteinExistence type="predicted"/>
<protein>
    <recommendedName>
        <fullName evidence="5">FYVE-type domain-containing protein</fullName>
    </recommendedName>
</protein>
<evidence type="ECO:0000256" key="3">
    <source>
        <dbReference type="ARBA" id="ARBA00022833"/>
    </source>
</evidence>
<dbReference type="SUPFAM" id="SSF55781">
    <property type="entry name" value="GAF domain-like"/>
    <property type="match status" value="1"/>
</dbReference>
<dbReference type="PANTHER" id="PTHR43102:SF2">
    <property type="entry name" value="GAF DOMAIN-CONTAINING PROTEIN"/>
    <property type="match status" value="1"/>
</dbReference>
<dbReference type="InterPro" id="IPR000306">
    <property type="entry name" value="Znf_FYVE"/>
</dbReference>
<dbReference type="InterPro" id="IPR017455">
    <property type="entry name" value="Znf_FYVE-rel"/>
</dbReference>
<evidence type="ECO:0000256" key="4">
    <source>
        <dbReference type="PROSITE-ProRule" id="PRU00091"/>
    </source>
</evidence>
<reference evidence="6" key="1">
    <citation type="submission" date="2019-03" db="EMBL/GenBank/DDBJ databases">
        <title>Long read genome sequence of the mycoparasitic Pythium oligandrum ATCC 38472 isolated from sugarbeet rhizosphere.</title>
        <authorList>
            <person name="Gaulin E."/>
        </authorList>
    </citation>
    <scope>NUCLEOTIDE SEQUENCE</scope>
    <source>
        <strain evidence="6">ATCC 38472_TT</strain>
    </source>
</reference>
<dbReference type="InterPro" id="IPR013083">
    <property type="entry name" value="Znf_RING/FYVE/PHD"/>
</dbReference>
<dbReference type="InterPro" id="IPR029016">
    <property type="entry name" value="GAF-like_dom_sf"/>
</dbReference>
<dbReference type="OrthoDB" id="21225at2759"/>
<dbReference type="Gene3D" id="3.30.40.10">
    <property type="entry name" value="Zinc/RING finger domain, C3HC4 (zinc finger)"/>
    <property type="match status" value="1"/>
</dbReference>
<dbReference type="Proteomes" id="UP000794436">
    <property type="component" value="Unassembled WGS sequence"/>
</dbReference>
<dbReference type="Gene3D" id="3.30.450.40">
    <property type="match status" value="1"/>
</dbReference>
<keyword evidence="3" id="KW-0862">Zinc</keyword>
<dbReference type="Pfam" id="PF13185">
    <property type="entry name" value="GAF_2"/>
    <property type="match status" value="1"/>
</dbReference>
<keyword evidence="1" id="KW-0479">Metal-binding</keyword>
<evidence type="ECO:0000313" key="7">
    <source>
        <dbReference type="Proteomes" id="UP000794436"/>
    </source>
</evidence>
<sequence length="686" mass="76734">MHTPTRISAASVGEGLIVQLDGQGEKTLVMPSQDISDDVLATLPKLQAVANSAANKIGRRWKPQRGKNDVDMYELLPGGGKDADVAHALLATANLRCHVNEVLSVLVHRDSDEMEATVQSLGGSRVRGGEMLYQKLLPLESKLNCDADKLSHSALFSIQTVTVRPKFRVKRQSKLRIGFSTCTIRFPNRERAYHLMKTLPKDVHNKVVTESEGAALVGTHDHLAMGWDIRLTNRGEYGSGNHTTRVIAHSYIATVPPSEYGRLHPASFNPSALAKHRKTYSNPDAERVIEVFTNSLQEFQTVICRRRLGFQSFIDHPKEDEVKIPICTICRKKFSFFRRDHFCRLCGHVVCGECSGMYDVEAPVRCVNKYRCCVACIRRVDACHFDDEDIVPALGPVIVDSDDWDLGIVSLSDTLMEDKQEPSKALESLDQLIHTDSFRSTAISDMSSRPRTSSTTTSTVSVLRPTKKEIVQDLNQRLAKHLKKAMDTYRADECPVYDSERDYAFEFDTDITTYPGNPLAPVPDVEKVERRLHYMQTSGVLNDDYDRSALDLLSQVAAKQLGCPIGFVGMVDEKFFHAIGNYQLELSGAIPYDENVCIHTIYAERPLIRKNMQRDMRFAQMPTIRDGGVKFYAGFPVRAPDGTVMATLCAVDVEPHVNIGTKEYATMEMLSELAAELIVPRQSLSY</sequence>
<dbReference type="InterPro" id="IPR011011">
    <property type="entry name" value="Znf_FYVE_PHD"/>
</dbReference>
<organism evidence="6 7">
    <name type="scientific">Pythium oligandrum</name>
    <name type="common">Mycoparasitic fungus</name>
    <dbReference type="NCBI Taxonomy" id="41045"/>
    <lineage>
        <taxon>Eukaryota</taxon>
        <taxon>Sar</taxon>
        <taxon>Stramenopiles</taxon>
        <taxon>Oomycota</taxon>
        <taxon>Peronosporomycetes</taxon>
        <taxon>Pythiales</taxon>
        <taxon>Pythiaceae</taxon>
        <taxon>Pythium</taxon>
    </lineage>
</organism>
<keyword evidence="2 4" id="KW-0863">Zinc-finger</keyword>
<evidence type="ECO:0000313" key="6">
    <source>
        <dbReference type="EMBL" id="TMW61180.1"/>
    </source>
</evidence>
<dbReference type="PROSITE" id="PS50178">
    <property type="entry name" value="ZF_FYVE"/>
    <property type="match status" value="1"/>
</dbReference>
<dbReference type="EMBL" id="SPLM01000077">
    <property type="protein sequence ID" value="TMW61180.1"/>
    <property type="molecule type" value="Genomic_DNA"/>
</dbReference>
<evidence type="ECO:0000256" key="1">
    <source>
        <dbReference type="ARBA" id="ARBA00022723"/>
    </source>
</evidence>
<dbReference type="Pfam" id="PF01363">
    <property type="entry name" value="FYVE"/>
    <property type="match status" value="1"/>
</dbReference>
<feature type="domain" description="FYVE-type" evidence="5">
    <location>
        <begin position="321"/>
        <end position="381"/>
    </location>
</feature>